<proteinExistence type="predicted"/>
<reference evidence="2" key="1">
    <citation type="submission" date="2020-05" db="UniProtKB">
        <authorList>
            <consortium name="EnsemblMetazoa"/>
        </authorList>
    </citation>
    <scope>IDENTIFICATION</scope>
    <source>
        <strain evidence="2">TTRI</strain>
    </source>
</reference>
<dbReference type="EnsemblMetazoa" id="GAUT043026-RA">
    <property type="protein sequence ID" value="GAUT043026-PA"/>
    <property type="gene ID" value="GAUT043026"/>
</dbReference>
<dbReference type="GO" id="GO:0003676">
    <property type="term" value="F:nucleic acid binding"/>
    <property type="evidence" value="ECO:0007669"/>
    <property type="project" value="InterPro"/>
</dbReference>
<dbReference type="Proteomes" id="UP000078200">
    <property type="component" value="Unassembled WGS sequence"/>
</dbReference>
<dbReference type="AlphaFoldDB" id="A0A1A9VNY9"/>
<dbReference type="VEuPathDB" id="VectorBase:GAUT043026"/>
<keyword evidence="3" id="KW-1185">Reference proteome</keyword>
<sequence length="160" mass="18323">MSFLDETNGYTYKTGHPNVNIKVVFLPSNTTSVIQPLDRRIIAAFKRHYVKLTFRYILEKLENNAITLGEVWKRFSILHCINHAPAGITEMKPTLNTWRKAAWPECVARRSAAENTLMLTTEIVTMASAETGLILSFEICCELEHTCFEIELKNFDLKVD</sequence>
<dbReference type="STRING" id="7395.A0A1A9VNY9"/>
<dbReference type="InterPro" id="IPR004875">
    <property type="entry name" value="DDE_SF_endonuclease_dom"/>
</dbReference>
<accession>A0A1A9VNY9</accession>
<evidence type="ECO:0000313" key="3">
    <source>
        <dbReference type="Proteomes" id="UP000078200"/>
    </source>
</evidence>
<evidence type="ECO:0000313" key="2">
    <source>
        <dbReference type="EnsemblMetazoa" id="GAUT043026-PA"/>
    </source>
</evidence>
<feature type="domain" description="DDE-1" evidence="1">
    <location>
        <begin position="16"/>
        <end position="81"/>
    </location>
</feature>
<name>A0A1A9VNY9_GLOAU</name>
<dbReference type="Pfam" id="PF03184">
    <property type="entry name" value="DDE_1"/>
    <property type="match status" value="1"/>
</dbReference>
<organism evidence="2 3">
    <name type="scientific">Glossina austeni</name>
    <name type="common">Savannah tsetse fly</name>
    <dbReference type="NCBI Taxonomy" id="7395"/>
    <lineage>
        <taxon>Eukaryota</taxon>
        <taxon>Metazoa</taxon>
        <taxon>Ecdysozoa</taxon>
        <taxon>Arthropoda</taxon>
        <taxon>Hexapoda</taxon>
        <taxon>Insecta</taxon>
        <taxon>Pterygota</taxon>
        <taxon>Neoptera</taxon>
        <taxon>Endopterygota</taxon>
        <taxon>Diptera</taxon>
        <taxon>Brachycera</taxon>
        <taxon>Muscomorpha</taxon>
        <taxon>Hippoboscoidea</taxon>
        <taxon>Glossinidae</taxon>
        <taxon>Glossina</taxon>
    </lineage>
</organism>
<protein>
    <recommendedName>
        <fullName evidence="1">DDE-1 domain-containing protein</fullName>
    </recommendedName>
</protein>
<evidence type="ECO:0000259" key="1">
    <source>
        <dbReference type="Pfam" id="PF03184"/>
    </source>
</evidence>